<dbReference type="EMBL" id="BLLF01005027">
    <property type="protein sequence ID" value="GFH30622.1"/>
    <property type="molecule type" value="Genomic_DNA"/>
</dbReference>
<gene>
    <name evidence="2" type="ORF">HaLaN_29508</name>
</gene>
<name>A0A6A0ADG4_HAELA</name>
<organism evidence="2 3">
    <name type="scientific">Haematococcus lacustris</name>
    <name type="common">Green alga</name>
    <name type="synonym">Haematococcus pluvialis</name>
    <dbReference type="NCBI Taxonomy" id="44745"/>
    <lineage>
        <taxon>Eukaryota</taxon>
        <taxon>Viridiplantae</taxon>
        <taxon>Chlorophyta</taxon>
        <taxon>core chlorophytes</taxon>
        <taxon>Chlorophyceae</taxon>
        <taxon>CS clade</taxon>
        <taxon>Chlamydomonadales</taxon>
        <taxon>Haematococcaceae</taxon>
        <taxon>Haematococcus</taxon>
    </lineage>
</organism>
<keyword evidence="1" id="KW-0812">Transmembrane</keyword>
<dbReference type="AlphaFoldDB" id="A0A6A0ADG4"/>
<comment type="caution">
    <text evidence="2">The sequence shown here is derived from an EMBL/GenBank/DDBJ whole genome shotgun (WGS) entry which is preliminary data.</text>
</comment>
<accession>A0A6A0ADG4</accession>
<evidence type="ECO:0000313" key="2">
    <source>
        <dbReference type="EMBL" id="GFH30622.1"/>
    </source>
</evidence>
<keyword evidence="1" id="KW-1133">Transmembrane helix</keyword>
<keyword evidence="3" id="KW-1185">Reference proteome</keyword>
<proteinExistence type="predicted"/>
<dbReference type="Proteomes" id="UP000485058">
    <property type="component" value="Unassembled WGS sequence"/>
</dbReference>
<evidence type="ECO:0000313" key="3">
    <source>
        <dbReference type="Proteomes" id="UP000485058"/>
    </source>
</evidence>
<protein>
    <submittedName>
        <fullName evidence="2">Uncharacterized protein</fullName>
    </submittedName>
</protein>
<keyword evidence="1" id="KW-0472">Membrane</keyword>
<evidence type="ECO:0000256" key="1">
    <source>
        <dbReference type="SAM" id="Phobius"/>
    </source>
</evidence>
<feature type="transmembrane region" description="Helical" evidence="1">
    <location>
        <begin position="12"/>
        <end position="35"/>
    </location>
</feature>
<reference evidence="2 3" key="1">
    <citation type="submission" date="2020-02" db="EMBL/GenBank/DDBJ databases">
        <title>Draft genome sequence of Haematococcus lacustris strain NIES-144.</title>
        <authorList>
            <person name="Morimoto D."/>
            <person name="Nakagawa S."/>
            <person name="Yoshida T."/>
            <person name="Sawayama S."/>
        </authorList>
    </citation>
    <scope>NUCLEOTIDE SEQUENCE [LARGE SCALE GENOMIC DNA]</scope>
    <source>
        <strain evidence="2 3">NIES-144</strain>
    </source>
</reference>
<sequence>MPYTVCMSHGPPQLLVLAVLCTMCVGQHGTLMLVLHGPLRLLPVRCEHHAVHRPTPHHIIMHAHHISLRHVAYTCLPSVVQHQVAPKRDVDTLPVTGTGA</sequence>